<dbReference type="InterPro" id="IPR015422">
    <property type="entry name" value="PyrdxlP-dep_Trfase_small"/>
</dbReference>
<reference evidence="13" key="1">
    <citation type="journal article" date="2019" name="Int. J. Syst. Evol. Microbiol.">
        <title>The Global Catalogue of Microorganisms (GCM) 10K type strain sequencing project: providing services to taxonomists for standard genome sequencing and annotation.</title>
        <authorList>
            <consortium name="The Broad Institute Genomics Platform"/>
            <consortium name="The Broad Institute Genome Sequencing Center for Infectious Disease"/>
            <person name="Wu L."/>
            <person name="Ma J."/>
        </authorList>
    </citation>
    <scope>NUCLEOTIDE SEQUENCE [LARGE SCALE GENOMIC DNA]</scope>
    <source>
        <strain evidence="13">CCUG 57942</strain>
    </source>
</reference>
<dbReference type="PANTHER" id="PTHR11601:SF34">
    <property type="entry name" value="CYSTEINE DESULFURASE"/>
    <property type="match status" value="1"/>
</dbReference>
<evidence type="ECO:0000313" key="12">
    <source>
        <dbReference type="EMBL" id="MFD2160393.1"/>
    </source>
</evidence>
<evidence type="ECO:0000259" key="11">
    <source>
        <dbReference type="Pfam" id="PF00266"/>
    </source>
</evidence>
<dbReference type="InterPro" id="IPR015421">
    <property type="entry name" value="PyrdxlP-dep_Trfase_major"/>
</dbReference>
<comment type="cofactor">
    <cofactor evidence="1 10">
        <name>pyridoxal 5'-phosphate</name>
        <dbReference type="ChEBI" id="CHEBI:597326"/>
    </cofactor>
</comment>
<dbReference type="InterPro" id="IPR016454">
    <property type="entry name" value="Cysteine_dSase"/>
</dbReference>
<keyword evidence="7" id="KW-0408">Iron</keyword>
<evidence type="ECO:0000256" key="6">
    <source>
        <dbReference type="ARBA" id="ARBA00022898"/>
    </source>
</evidence>
<feature type="domain" description="Aminotransferase class V" evidence="11">
    <location>
        <begin position="2"/>
        <end position="363"/>
    </location>
</feature>
<evidence type="ECO:0000256" key="2">
    <source>
        <dbReference type="ARBA" id="ARBA00006490"/>
    </source>
</evidence>
<evidence type="ECO:0000256" key="3">
    <source>
        <dbReference type="ARBA" id="ARBA00012239"/>
    </source>
</evidence>
<evidence type="ECO:0000256" key="9">
    <source>
        <dbReference type="ARBA" id="ARBA00050776"/>
    </source>
</evidence>
<evidence type="ECO:0000256" key="8">
    <source>
        <dbReference type="ARBA" id="ARBA00023014"/>
    </source>
</evidence>
<gene>
    <name evidence="12" type="ORF">ACFSW8_15930</name>
</gene>
<dbReference type="InterPro" id="IPR020578">
    <property type="entry name" value="Aminotrans_V_PyrdxlP_BS"/>
</dbReference>
<dbReference type="Gene3D" id="3.90.1150.10">
    <property type="entry name" value="Aspartate Aminotransferase, domain 1"/>
    <property type="match status" value="1"/>
</dbReference>
<evidence type="ECO:0000313" key="13">
    <source>
        <dbReference type="Proteomes" id="UP001597389"/>
    </source>
</evidence>
<dbReference type="RefSeq" id="WP_377090743.1">
    <property type="nucleotide sequence ID" value="NZ_JBHSJL010000014.1"/>
</dbReference>
<name>A0ABW4ZEG7_9BACT</name>
<keyword evidence="4" id="KW-0808">Transferase</keyword>
<dbReference type="Pfam" id="PF00266">
    <property type="entry name" value="Aminotran_5"/>
    <property type="match status" value="1"/>
</dbReference>
<sequence length="392" mass="42118">MIYLDSNATTQVHPEVLAEMMPYLSEQCYNPSSGYRAGKAVKRAIELARERVAQLIGADVDEVFFTGCGTESNNAVLFSLAKAVGVGKRVVTSQIEHSSILRVCEHLEKQGYVIERVGVDASGRLDLAAWADAMARADVGFATLMWANNETGVIQPIEEAARLAREEGVPFHTDAIQAVGKAPVDVHASEVDFLSLSGHKFHAPKGVGAMYIRKGVRFEPLLFGGGQEAGRRSGTENVASIIGLGKAAAMMQERLETDGHSGVGALRDHFEKRLLEEVEGVHVNGSIEFRTKNTSHLAFDGCEAAGLLILLDEYGMACSAGSACMTGKQKPSHVQTAMGIDAKRAKSSLRISFSILTSREETDEAVELVKKAVRKLRSVQGITGVGPVTVYT</sequence>
<protein>
    <recommendedName>
        <fullName evidence="3">cysteine desulfurase</fullName>
        <ecNumber evidence="3">2.8.1.7</ecNumber>
    </recommendedName>
</protein>
<dbReference type="EC" id="2.8.1.7" evidence="3"/>
<dbReference type="Gene3D" id="1.10.260.50">
    <property type="match status" value="1"/>
</dbReference>
<comment type="catalytic activity">
    <reaction evidence="9">
        <text>(sulfur carrier)-H + L-cysteine = (sulfur carrier)-SH + L-alanine</text>
        <dbReference type="Rhea" id="RHEA:43892"/>
        <dbReference type="Rhea" id="RHEA-COMP:14737"/>
        <dbReference type="Rhea" id="RHEA-COMP:14739"/>
        <dbReference type="ChEBI" id="CHEBI:29917"/>
        <dbReference type="ChEBI" id="CHEBI:35235"/>
        <dbReference type="ChEBI" id="CHEBI:57972"/>
        <dbReference type="ChEBI" id="CHEBI:64428"/>
        <dbReference type="EC" id="2.8.1.7"/>
    </reaction>
</comment>
<dbReference type="PIRSF" id="PIRSF005572">
    <property type="entry name" value="NifS"/>
    <property type="match status" value="1"/>
</dbReference>
<keyword evidence="5" id="KW-0479">Metal-binding</keyword>
<dbReference type="InterPro" id="IPR015424">
    <property type="entry name" value="PyrdxlP-dep_Trfase"/>
</dbReference>
<dbReference type="Proteomes" id="UP001597389">
    <property type="component" value="Unassembled WGS sequence"/>
</dbReference>
<evidence type="ECO:0000256" key="1">
    <source>
        <dbReference type="ARBA" id="ARBA00001933"/>
    </source>
</evidence>
<dbReference type="PROSITE" id="PS00595">
    <property type="entry name" value="AA_TRANSFER_CLASS_5"/>
    <property type="match status" value="1"/>
</dbReference>
<organism evidence="12 13">
    <name type="scientific">Rubritalea tangerina</name>
    <dbReference type="NCBI Taxonomy" id="430798"/>
    <lineage>
        <taxon>Bacteria</taxon>
        <taxon>Pseudomonadati</taxon>
        <taxon>Verrucomicrobiota</taxon>
        <taxon>Verrucomicrobiia</taxon>
        <taxon>Verrucomicrobiales</taxon>
        <taxon>Rubritaleaceae</taxon>
        <taxon>Rubritalea</taxon>
    </lineage>
</organism>
<dbReference type="InterPro" id="IPR000192">
    <property type="entry name" value="Aminotrans_V_dom"/>
</dbReference>
<keyword evidence="6" id="KW-0663">Pyridoxal phosphate</keyword>
<keyword evidence="8" id="KW-0411">Iron-sulfur</keyword>
<dbReference type="PANTHER" id="PTHR11601">
    <property type="entry name" value="CYSTEINE DESULFURYLASE FAMILY MEMBER"/>
    <property type="match status" value="1"/>
</dbReference>
<comment type="caution">
    <text evidence="12">The sequence shown here is derived from an EMBL/GenBank/DDBJ whole genome shotgun (WGS) entry which is preliminary data.</text>
</comment>
<accession>A0ABW4ZEG7</accession>
<evidence type="ECO:0000256" key="5">
    <source>
        <dbReference type="ARBA" id="ARBA00022723"/>
    </source>
</evidence>
<proteinExistence type="inferred from homology"/>
<evidence type="ECO:0000256" key="4">
    <source>
        <dbReference type="ARBA" id="ARBA00022679"/>
    </source>
</evidence>
<comment type="similarity">
    <text evidence="2">Belongs to the class-V pyridoxal-phosphate-dependent aminotransferase family. NifS/IscS subfamily.</text>
</comment>
<dbReference type="Gene3D" id="3.40.640.10">
    <property type="entry name" value="Type I PLP-dependent aspartate aminotransferase-like (Major domain)"/>
    <property type="match status" value="1"/>
</dbReference>
<keyword evidence="13" id="KW-1185">Reference proteome</keyword>
<dbReference type="EMBL" id="JBHUJB010000079">
    <property type="protein sequence ID" value="MFD2160393.1"/>
    <property type="molecule type" value="Genomic_DNA"/>
</dbReference>
<evidence type="ECO:0000256" key="10">
    <source>
        <dbReference type="RuleBase" id="RU004504"/>
    </source>
</evidence>
<evidence type="ECO:0000256" key="7">
    <source>
        <dbReference type="ARBA" id="ARBA00023004"/>
    </source>
</evidence>
<dbReference type="SUPFAM" id="SSF53383">
    <property type="entry name" value="PLP-dependent transferases"/>
    <property type="match status" value="1"/>
</dbReference>